<evidence type="ECO:0000256" key="5">
    <source>
        <dbReference type="ARBA" id="ARBA00023049"/>
    </source>
</evidence>
<evidence type="ECO:0000313" key="9">
    <source>
        <dbReference type="EMBL" id="GHH01630.1"/>
    </source>
</evidence>
<keyword evidence="10" id="KW-1185">Reference proteome</keyword>
<dbReference type="GO" id="GO:0004222">
    <property type="term" value="F:metalloendopeptidase activity"/>
    <property type="evidence" value="ECO:0007669"/>
    <property type="project" value="InterPro"/>
</dbReference>
<gene>
    <name evidence="9" type="ORF">GCM10010961_39000</name>
</gene>
<keyword evidence="7" id="KW-0732">Signal</keyword>
<keyword evidence="1 6" id="KW-0645">Protease</keyword>
<dbReference type="GO" id="GO:0051603">
    <property type="term" value="P:proteolysis involved in protein catabolic process"/>
    <property type="evidence" value="ECO:0007669"/>
    <property type="project" value="TreeGrafter"/>
</dbReference>
<dbReference type="CDD" id="cd07324">
    <property type="entry name" value="M48C_Oma1-like"/>
    <property type="match status" value="1"/>
</dbReference>
<comment type="caution">
    <text evidence="9">The sequence shown here is derived from an EMBL/GenBank/DDBJ whole genome shotgun (WGS) entry which is preliminary data.</text>
</comment>
<evidence type="ECO:0000256" key="6">
    <source>
        <dbReference type="RuleBase" id="RU003983"/>
    </source>
</evidence>
<dbReference type="GO" id="GO:0046872">
    <property type="term" value="F:metal ion binding"/>
    <property type="evidence" value="ECO:0007669"/>
    <property type="project" value="UniProtKB-KW"/>
</dbReference>
<feature type="chain" id="PRO_5035162212" evidence="7">
    <location>
        <begin position="16"/>
        <end position="247"/>
    </location>
</feature>
<proteinExistence type="inferred from homology"/>
<evidence type="ECO:0000256" key="4">
    <source>
        <dbReference type="ARBA" id="ARBA00022833"/>
    </source>
</evidence>
<dbReference type="Pfam" id="PF01435">
    <property type="entry name" value="Peptidase_M48"/>
    <property type="match status" value="1"/>
</dbReference>
<evidence type="ECO:0000256" key="1">
    <source>
        <dbReference type="ARBA" id="ARBA00022670"/>
    </source>
</evidence>
<dbReference type="Gene3D" id="3.30.2010.10">
    <property type="entry name" value="Metalloproteases ('zincins'), catalytic domain"/>
    <property type="match status" value="1"/>
</dbReference>
<dbReference type="PROSITE" id="PS51257">
    <property type="entry name" value="PROKAR_LIPOPROTEIN"/>
    <property type="match status" value="1"/>
</dbReference>
<evidence type="ECO:0000256" key="2">
    <source>
        <dbReference type="ARBA" id="ARBA00022723"/>
    </source>
</evidence>
<keyword evidence="4 6" id="KW-0862">Zinc</keyword>
<keyword evidence="2" id="KW-0479">Metal-binding</keyword>
<comment type="similarity">
    <text evidence="6">Belongs to the peptidase M48 family.</text>
</comment>
<dbReference type="Proteomes" id="UP000611500">
    <property type="component" value="Unassembled WGS sequence"/>
</dbReference>
<evidence type="ECO:0000259" key="8">
    <source>
        <dbReference type="Pfam" id="PF01435"/>
    </source>
</evidence>
<accession>A0A8J3HBY2</accession>
<evidence type="ECO:0000256" key="3">
    <source>
        <dbReference type="ARBA" id="ARBA00022801"/>
    </source>
</evidence>
<reference evidence="9" key="2">
    <citation type="submission" date="2020-09" db="EMBL/GenBank/DDBJ databases">
        <authorList>
            <person name="Sun Q."/>
            <person name="Zhou Y."/>
        </authorList>
    </citation>
    <scope>NUCLEOTIDE SEQUENCE</scope>
    <source>
        <strain evidence="9">CGMCC 1.7081</strain>
    </source>
</reference>
<comment type="cofactor">
    <cofactor evidence="6">
        <name>Zn(2+)</name>
        <dbReference type="ChEBI" id="CHEBI:29105"/>
    </cofactor>
    <text evidence="6">Binds 1 zinc ion per subunit.</text>
</comment>
<keyword evidence="5 6" id="KW-0482">Metalloprotease</keyword>
<dbReference type="InterPro" id="IPR051156">
    <property type="entry name" value="Mito/Outer_Membr_Metalloprot"/>
</dbReference>
<dbReference type="PANTHER" id="PTHR22726:SF1">
    <property type="entry name" value="METALLOENDOPEPTIDASE OMA1, MITOCHONDRIAL"/>
    <property type="match status" value="1"/>
</dbReference>
<keyword evidence="3 6" id="KW-0378">Hydrolase</keyword>
<dbReference type="GO" id="GO:0016020">
    <property type="term" value="C:membrane"/>
    <property type="evidence" value="ECO:0007669"/>
    <property type="project" value="TreeGrafter"/>
</dbReference>
<reference evidence="9" key="1">
    <citation type="journal article" date="2014" name="Int. J. Syst. Evol. Microbiol.">
        <title>Complete genome sequence of Corynebacterium casei LMG S-19264T (=DSM 44701T), isolated from a smear-ripened cheese.</title>
        <authorList>
            <consortium name="US DOE Joint Genome Institute (JGI-PGF)"/>
            <person name="Walter F."/>
            <person name="Albersmeier A."/>
            <person name="Kalinowski J."/>
            <person name="Ruckert C."/>
        </authorList>
    </citation>
    <scope>NUCLEOTIDE SEQUENCE</scope>
    <source>
        <strain evidence="9">CGMCC 1.7081</strain>
    </source>
</reference>
<name>A0A8J3HBY2_9RHOB</name>
<organism evidence="9 10">
    <name type="scientific">Pseudodonghicola xiamenensis</name>
    <dbReference type="NCBI Taxonomy" id="337702"/>
    <lineage>
        <taxon>Bacteria</taxon>
        <taxon>Pseudomonadati</taxon>
        <taxon>Pseudomonadota</taxon>
        <taxon>Alphaproteobacteria</taxon>
        <taxon>Rhodobacterales</taxon>
        <taxon>Paracoccaceae</taxon>
        <taxon>Pseudodonghicola</taxon>
    </lineage>
</organism>
<evidence type="ECO:0000256" key="7">
    <source>
        <dbReference type="SAM" id="SignalP"/>
    </source>
</evidence>
<dbReference type="EMBL" id="BNAP01000030">
    <property type="protein sequence ID" value="GHH01630.1"/>
    <property type="molecule type" value="Genomic_DNA"/>
</dbReference>
<evidence type="ECO:0000313" key="10">
    <source>
        <dbReference type="Proteomes" id="UP000611500"/>
    </source>
</evidence>
<dbReference type="PANTHER" id="PTHR22726">
    <property type="entry name" value="METALLOENDOPEPTIDASE OMA1"/>
    <property type="match status" value="1"/>
</dbReference>
<dbReference type="AlphaFoldDB" id="A0A8J3HBY2"/>
<feature type="signal peptide" evidence="7">
    <location>
        <begin position="1"/>
        <end position="15"/>
    </location>
</feature>
<protein>
    <submittedName>
        <fullName evidence="9">Peptidase M48</fullName>
    </submittedName>
</protein>
<feature type="domain" description="Peptidase M48" evidence="8">
    <location>
        <begin position="45"/>
        <end position="216"/>
    </location>
</feature>
<sequence>MMRWMFLLAALLLTAACDTGGLLSTSEMDPHDQARINSFVEVIQKVEPVAETECVAFGLAHNCNFQIQVDTNPEEPPNAFQSLDRKDRPVITFTMTLIETTQNNDELAFVLAHETSHHILGHLARQAKNAEAGAQILGQMATLDGANPVTIARARQIGAELGARSFSKEYELEADHLGTIIAYEAGFDPLKGAAYFDRLPDPGDQFLGSHPPNAARKKIVLQTMRDIRAAVASGQPITLGTLAGAGG</sequence>
<dbReference type="InterPro" id="IPR001915">
    <property type="entry name" value="Peptidase_M48"/>
</dbReference>